<evidence type="ECO:0000313" key="2">
    <source>
        <dbReference type="EMBL" id="GFY20380.1"/>
    </source>
</evidence>
<dbReference type="SUPFAM" id="SSF53098">
    <property type="entry name" value="Ribonuclease H-like"/>
    <property type="match status" value="1"/>
</dbReference>
<dbReference type="InterPro" id="IPR012337">
    <property type="entry name" value="RNaseH-like_sf"/>
</dbReference>
<evidence type="ECO:0000313" key="3">
    <source>
        <dbReference type="Proteomes" id="UP000887159"/>
    </source>
</evidence>
<comment type="caution">
    <text evidence="2">The sequence shown here is derived from an EMBL/GenBank/DDBJ whole genome shotgun (WGS) entry which is preliminary data.</text>
</comment>
<accession>A0A8X6SYK1</accession>
<name>A0A8X6SYK1_TRICX</name>
<reference evidence="2" key="1">
    <citation type="submission" date="2020-08" db="EMBL/GenBank/DDBJ databases">
        <title>Multicomponent nature underlies the extraordinary mechanical properties of spider dragline silk.</title>
        <authorList>
            <person name="Kono N."/>
            <person name="Nakamura H."/>
            <person name="Mori M."/>
            <person name="Yoshida Y."/>
            <person name="Ohtoshi R."/>
            <person name="Malay A.D."/>
            <person name="Moran D.A.P."/>
            <person name="Tomita M."/>
            <person name="Numata K."/>
            <person name="Arakawa K."/>
        </authorList>
    </citation>
    <scope>NUCLEOTIDE SEQUENCE</scope>
</reference>
<dbReference type="GO" id="GO:0003676">
    <property type="term" value="F:nucleic acid binding"/>
    <property type="evidence" value="ECO:0007669"/>
    <property type="project" value="InterPro"/>
</dbReference>
<dbReference type="InterPro" id="IPR002156">
    <property type="entry name" value="RNaseH_domain"/>
</dbReference>
<evidence type="ECO:0000259" key="1">
    <source>
        <dbReference type="PROSITE" id="PS50879"/>
    </source>
</evidence>
<organism evidence="2 3">
    <name type="scientific">Trichonephila clavipes</name>
    <name type="common">Golden silk orbweaver</name>
    <name type="synonym">Nephila clavipes</name>
    <dbReference type="NCBI Taxonomy" id="2585209"/>
    <lineage>
        <taxon>Eukaryota</taxon>
        <taxon>Metazoa</taxon>
        <taxon>Ecdysozoa</taxon>
        <taxon>Arthropoda</taxon>
        <taxon>Chelicerata</taxon>
        <taxon>Arachnida</taxon>
        <taxon>Araneae</taxon>
        <taxon>Araneomorphae</taxon>
        <taxon>Entelegynae</taxon>
        <taxon>Araneoidea</taxon>
        <taxon>Nephilidae</taxon>
        <taxon>Trichonephila</taxon>
    </lineage>
</organism>
<dbReference type="PROSITE" id="PS50879">
    <property type="entry name" value="RNASE_H_1"/>
    <property type="match status" value="1"/>
</dbReference>
<dbReference type="Proteomes" id="UP000887159">
    <property type="component" value="Unassembled WGS sequence"/>
</dbReference>
<keyword evidence="3" id="KW-1185">Reference proteome</keyword>
<dbReference type="InterPro" id="IPR036397">
    <property type="entry name" value="RNaseH_sf"/>
</dbReference>
<proteinExistence type="predicted"/>
<feature type="domain" description="RNase H type-1" evidence="1">
    <location>
        <begin position="1"/>
        <end position="59"/>
    </location>
</feature>
<protein>
    <recommendedName>
        <fullName evidence="1">RNase H type-1 domain-containing protein</fullName>
    </recommendedName>
</protein>
<dbReference type="Gene3D" id="3.30.420.10">
    <property type="entry name" value="Ribonuclease H-like superfamily/Ribonuclease H"/>
    <property type="match status" value="1"/>
</dbReference>
<dbReference type="GO" id="GO:0004523">
    <property type="term" value="F:RNA-DNA hybrid ribonuclease activity"/>
    <property type="evidence" value="ECO:0007669"/>
    <property type="project" value="InterPro"/>
</dbReference>
<sequence>MASERKTLASNQYKQCSRIQDSRELLSRIPTKVVFQWVPSHFGFCENEMVDLLAKRSTDCLQRSTGDLPLHSAKLEINRISKEYFQDAAQNNSWKVLAEPNCVSDSPGAGAEL</sequence>
<dbReference type="EMBL" id="BMAU01021355">
    <property type="protein sequence ID" value="GFY20380.1"/>
    <property type="molecule type" value="Genomic_DNA"/>
</dbReference>
<gene>
    <name evidence="2" type="ORF">TNCV_210121</name>
</gene>
<dbReference type="AlphaFoldDB" id="A0A8X6SYK1"/>